<evidence type="ECO:0000313" key="3">
    <source>
        <dbReference type="Proteomes" id="UP000324222"/>
    </source>
</evidence>
<name>A0A5B7CXA7_PORTR</name>
<feature type="region of interest" description="Disordered" evidence="1">
    <location>
        <begin position="1"/>
        <end position="36"/>
    </location>
</feature>
<gene>
    <name evidence="2" type="ORF">E2C01_007126</name>
</gene>
<sequence>MRQQKSLVKGLSLHSSQSSHSIQSTSQSSKSPKSLIAAPAVRGGRQTPVGTAAAYCSIRSKTQGKVKNVFLELFNFAAQSQLFSLQSVHDIRGRFFLLLSQVHVCFVWRRL</sequence>
<dbReference type="EMBL" id="VSRR010000346">
    <property type="protein sequence ID" value="MPC14362.1"/>
    <property type="molecule type" value="Genomic_DNA"/>
</dbReference>
<evidence type="ECO:0000256" key="1">
    <source>
        <dbReference type="SAM" id="MobiDB-lite"/>
    </source>
</evidence>
<dbReference type="Proteomes" id="UP000324222">
    <property type="component" value="Unassembled WGS sequence"/>
</dbReference>
<keyword evidence="3" id="KW-1185">Reference proteome</keyword>
<accession>A0A5B7CXA7</accession>
<reference evidence="2 3" key="1">
    <citation type="submission" date="2019-05" db="EMBL/GenBank/DDBJ databases">
        <title>Another draft genome of Portunus trituberculatus and its Hox gene families provides insights of decapod evolution.</title>
        <authorList>
            <person name="Jeong J.-H."/>
            <person name="Song I."/>
            <person name="Kim S."/>
            <person name="Choi T."/>
            <person name="Kim D."/>
            <person name="Ryu S."/>
            <person name="Kim W."/>
        </authorList>
    </citation>
    <scope>NUCLEOTIDE SEQUENCE [LARGE SCALE GENOMIC DNA]</scope>
    <source>
        <tissue evidence="2">Muscle</tissue>
    </source>
</reference>
<protein>
    <submittedName>
        <fullName evidence="2">Uncharacterized protein</fullName>
    </submittedName>
</protein>
<proteinExistence type="predicted"/>
<feature type="compositionally biased region" description="Low complexity" evidence="1">
    <location>
        <begin position="11"/>
        <end position="36"/>
    </location>
</feature>
<comment type="caution">
    <text evidence="2">The sequence shown here is derived from an EMBL/GenBank/DDBJ whole genome shotgun (WGS) entry which is preliminary data.</text>
</comment>
<dbReference type="AlphaFoldDB" id="A0A5B7CXA7"/>
<organism evidence="2 3">
    <name type="scientific">Portunus trituberculatus</name>
    <name type="common">Swimming crab</name>
    <name type="synonym">Neptunus trituberculatus</name>
    <dbReference type="NCBI Taxonomy" id="210409"/>
    <lineage>
        <taxon>Eukaryota</taxon>
        <taxon>Metazoa</taxon>
        <taxon>Ecdysozoa</taxon>
        <taxon>Arthropoda</taxon>
        <taxon>Crustacea</taxon>
        <taxon>Multicrustacea</taxon>
        <taxon>Malacostraca</taxon>
        <taxon>Eumalacostraca</taxon>
        <taxon>Eucarida</taxon>
        <taxon>Decapoda</taxon>
        <taxon>Pleocyemata</taxon>
        <taxon>Brachyura</taxon>
        <taxon>Eubrachyura</taxon>
        <taxon>Portunoidea</taxon>
        <taxon>Portunidae</taxon>
        <taxon>Portuninae</taxon>
        <taxon>Portunus</taxon>
    </lineage>
</organism>
<evidence type="ECO:0000313" key="2">
    <source>
        <dbReference type="EMBL" id="MPC14362.1"/>
    </source>
</evidence>